<dbReference type="InterPro" id="IPR002999">
    <property type="entry name" value="Tudor"/>
</dbReference>
<dbReference type="EMBL" id="JAFCMP010000544">
    <property type="protein sequence ID" value="KAG5175889.1"/>
    <property type="molecule type" value="Genomic_DNA"/>
</dbReference>
<feature type="domain" description="Tudor" evidence="2">
    <location>
        <begin position="94"/>
        <end position="152"/>
    </location>
</feature>
<sequence>MESADELRVKLAGYGEQLAQVEALLAGDPSNVQILKLKTDLEQVIALTQDLMDVAEPPPAAATAGAAVAAAGVPPPPPLPVEGAPAQIVVNAADVKRGFKCRGLYLGDMQWYDCVIESKTEHGYKVLFTQYGNREELPLEYLQQKPADAAADPSGEDGTFKIPDNLRLQSTDTDADKVRKRNKVKALKMLYKQQLVEQETDKKQSSWKAFAISKGTKRVAGSMKGVRKESIFKSPDSLDGKVGVVGSGQGMTDFDNKKRTRGI</sequence>
<comment type="caution">
    <text evidence="3">The sequence shown here is derived from an EMBL/GenBank/DDBJ whole genome shotgun (WGS) entry which is preliminary data.</text>
</comment>
<dbReference type="SUPFAM" id="SSF63748">
    <property type="entry name" value="Tudor/PWWP/MBT"/>
    <property type="match status" value="1"/>
</dbReference>
<evidence type="ECO:0000313" key="3">
    <source>
        <dbReference type="EMBL" id="KAG5175889.1"/>
    </source>
</evidence>
<proteinExistence type="predicted"/>
<dbReference type="OrthoDB" id="79171at2759"/>
<dbReference type="Gene3D" id="2.30.30.140">
    <property type="match status" value="1"/>
</dbReference>
<dbReference type="Proteomes" id="UP000664859">
    <property type="component" value="Unassembled WGS sequence"/>
</dbReference>
<evidence type="ECO:0000259" key="2">
    <source>
        <dbReference type="PROSITE" id="PS50304"/>
    </source>
</evidence>
<name>A0A835YIB2_9STRA</name>
<gene>
    <name evidence="3" type="ORF">JKP88DRAFT_259084</name>
</gene>
<keyword evidence="4" id="KW-1185">Reference proteome</keyword>
<accession>A0A835YIB2</accession>
<feature type="region of interest" description="Disordered" evidence="1">
    <location>
        <begin position="237"/>
        <end position="263"/>
    </location>
</feature>
<dbReference type="PROSITE" id="PS50304">
    <property type="entry name" value="TUDOR"/>
    <property type="match status" value="1"/>
</dbReference>
<evidence type="ECO:0000313" key="4">
    <source>
        <dbReference type="Proteomes" id="UP000664859"/>
    </source>
</evidence>
<protein>
    <recommendedName>
        <fullName evidence="2">Tudor domain-containing protein</fullName>
    </recommendedName>
</protein>
<organism evidence="3 4">
    <name type="scientific">Tribonema minus</name>
    <dbReference type="NCBI Taxonomy" id="303371"/>
    <lineage>
        <taxon>Eukaryota</taxon>
        <taxon>Sar</taxon>
        <taxon>Stramenopiles</taxon>
        <taxon>Ochrophyta</taxon>
        <taxon>PX clade</taxon>
        <taxon>Xanthophyceae</taxon>
        <taxon>Tribonematales</taxon>
        <taxon>Tribonemataceae</taxon>
        <taxon>Tribonema</taxon>
    </lineage>
</organism>
<dbReference type="SMART" id="SM00333">
    <property type="entry name" value="TUDOR"/>
    <property type="match status" value="1"/>
</dbReference>
<reference evidence="3" key="1">
    <citation type="submission" date="2021-02" db="EMBL/GenBank/DDBJ databases">
        <title>First Annotated Genome of the Yellow-green Alga Tribonema minus.</title>
        <authorList>
            <person name="Mahan K.M."/>
        </authorList>
    </citation>
    <scope>NUCLEOTIDE SEQUENCE</scope>
    <source>
        <strain evidence="3">UTEX B ZZ1240</strain>
    </source>
</reference>
<dbReference type="AlphaFoldDB" id="A0A835YIB2"/>
<evidence type="ECO:0000256" key="1">
    <source>
        <dbReference type="SAM" id="MobiDB-lite"/>
    </source>
</evidence>